<dbReference type="EMBL" id="CADCTV010001139">
    <property type="protein sequence ID" value="CAA9381700.1"/>
    <property type="molecule type" value="Genomic_DNA"/>
</dbReference>
<organism evidence="2">
    <name type="scientific">uncultured Gemmatimonadota bacterium</name>
    <dbReference type="NCBI Taxonomy" id="203437"/>
    <lineage>
        <taxon>Bacteria</taxon>
        <taxon>Pseudomonadati</taxon>
        <taxon>Gemmatimonadota</taxon>
        <taxon>environmental samples</taxon>
    </lineage>
</organism>
<gene>
    <name evidence="2" type="ORF">AVDCRST_MAG89-5447</name>
</gene>
<name>A0A6J4NCV8_9BACT</name>
<evidence type="ECO:0000313" key="2">
    <source>
        <dbReference type="EMBL" id="CAA9381700.1"/>
    </source>
</evidence>
<feature type="non-terminal residue" evidence="2">
    <location>
        <position position="1"/>
    </location>
</feature>
<feature type="compositionally biased region" description="Basic and acidic residues" evidence="1">
    <location>
        <begin position="14"/>
        <end position="37"/>
    </location>
</feature>
<feature type="region of interest" description="Disordered" evidence="1">
    <location>
        <begin position="1"/>
        <end position="37"/>
    </location>
</feature>
<sequence length="37" mass="3702">GAPPSRLPGDGIIEGERPDPAGHARPRGDGAGDSPRL</sequence>
<dbReference type="AlphaFoldDB" id="A0A6J4NCV8"/>
<protein>
    <submittedName>
        <fullName evidence="2">Uncharacterized protein</fullName>
    </submittedName>
</protein>
<proteinExistence type="predicted"/>
<feature type="non-terminal residue" evidence="2">
    <location>
        <position position="37"/>
    </location>
</feature>
<evidence type="ECO:0000256" key="1">
    <source>
        <dbReference type="SAM" id="MobiDB-lite"/>
    </source>
</evidence>
<reference evidence="2" key="1">
    <citation type="submission" date="2020-02" db="EMBL/GenBank/DDBJ databases">
        <authorList>
            <person name="Meier V. D."/>
        </authorList>
    </citation>
    <scope>NUCLEOTIDE SEQUENCE</scope>
    <source>
        <strain evidence="2">AVDCRST_MAG89</strain>
    </source>
</reference>
<accession>A0A6J4NCV8</accession>